<gene>
    <name evidence="1" type="ORF">COCNU_02G017020</name>
</gene>
<evidence type="ECO:0000313" key="2">
    <source>
        <dbReference type="Proteomes" id="UP000797356"/>
    </source>
</evidence>
<proteinExistence type="predicted"/>
<name>A0A8K0I113_COCNU</name>
<accession>A0A8K0I113</accession>
<sequence length="88" mass="9657">MPIISSPRQRLRLISSPAKLSSLSSAQQAVSKLCFSVQKRVMLGSPAQPKHDMLPGSQIFNQALQEKEIVRRLGTAQRVVCKNRTGGN</sequence>
<evidence type="ECO:0000313" key="1">
    <source>
        <dbReference type="EMBL" id="KAG1331734.1"/>
    </source>
</evidence>
<organism evidence="1 2">
    <name type="scientific">Cocos nucifera</name>
    <name type="common">Coconut palm</name>
    <dbReference type="NCBI Taxonomy" id="13894"/>
    <lineage>
        <taxon>Eukaryota</taxon>
        <taxon>Viridiplantae</taxon>
        <taxon>Streptophyta</taxon>
        <taxon>Embryophyta</taxon>
        <taxon>Tracheophyta</taxon>
        <taxon>Spermatophyta</taxon>
        <taxon>Magnoliopsida</taxon>
        <taxon>Liliopsida</taxon>
        <taxon>Arecaceae</taxon>
        <taxon>Arecoideae</taxon>
        <taxon>Cocoseae</taxon>
        <taxon>Attaleinae</taxon>
        <taxon>Cocos</taxon>
    </lineage>
</organism>
<keyword evidence="2" id="KW-1185">Reference proteome</keyword>
<dbReference type="Proteomes" id="UP000797356">
    <property type="component" value="Chromosome 2"/>
</dbReference>
<reference evidence="1" key="2">
    <citation type="submission" date="2019-07" db="EMBL/GenBank/DDBJ databases">
        <authorList>
            <person name="Yang Y."/>
            <person name="Bocs S."/>
            <person name="Baudouin L."/>
        </authorList>
    </citation>
    <scope>NUCLEOTIDE SEQUENCE</scope>
    <source>
        <tissue evidence="1">Spear leaf of Hainan Tall coconut</tissue>
    </source>
</reference>
<dbReference type="AlphaFoldDB" id="A0A8K0I113"/>
<comment type="caution">
    <text evidence="1">The sequence shown here is derived from an EMBL/GenBank/DDBJ whole genome shotgun (WGS) entry which is preliminary data.</text>
</comment>
<protein>
    <submittedName>
        <fullName evidence="1">Putative Kinesin-like protein KIN-14J</fullName>
    </submittedName>
</protein>
<reference evidence="1" key="1">
    <citation type="journal article" date="2017" name="Gigascience">
        <title>The genome draft of coconut (Cocos nucifera).</title>
        <authorList>
            <person name="Xiao Y."/>
            <person name="Xu P."/>
            <person name="Fan H."/>
            <person name="Baudouin L."/>
            <person name="Xia W."/>
            <person name="Bocs S."/>
            <person name="Xu J."/>
            <person name="Li Q."/>
            <person name="Guo A."/>
            <person name="Zhou L."/>
            <person name="Li J."/>
            <person name="Wu Y."/>
            <person name="Ma Z."/>
            <person name="Armero A."/>
            <person name="Issali A.E."/>
            <person name="Liu N."/>
            <person name="Peng M."/>
            <person name="Yang Y."/>
        </authorList>
    </citation>
    <scope>NUCLEOTIDE SEQUENCE</scope>
    <source>
        <tissue evidence="1">Spear leaf of Hainan Tall coconut</tissue>
    </source>
</reference>
<dbReference type="EMBL" id="CM017873">
    <property type="protein sequence ID" value="KAG1331734.1"/>
    <property type="molecule type" value="Genomic_DNA"/>
</dbReference>